<gene>
    <name evidence="2" type="ORF">HPP92_006970</name>
    <name evidence="1" type="ORF">HPP92_007205</name>
</gene>
<evidence type="ECO:0000313" key="1">
    <source>
        <dbReference type="EMBL" id="KAG0488394.1"/>
    </source>
</evidence>
<dbReference type="EMBL" id="JADCNL010000003">
    <property type="protein sequence ID" value="KAG0488394.1"/>
    <property type="molecule type" value="Genomic_DNA"/>
</dbReference>
<evidence type="ECO:0000313" key="4">
    <source>
        <dbReference type="Proteomes" id="UP000639772"/>
    </source>
</evidence>
<organism evidence="1 3">
    <name type="scientific">Vanilla planifolia</name>
    <name type="common">Vanilla</name>
    <dbReference type="NCBI Taxonomy" id="51239"/>
    <lineage>
        <taxon>Eukaryota</taxon>
        <taxon>Viridiplantae</taxon>
        <taxon>Streptophyta</taxon>
        <taxon>Embryophyta</taxon>
        <taxon>Tracheophyta</taxon>
        <taxon>Spermatophyta</taxon>
        <taxon>Magnoliopsida</taxon>
        <taxon>Liliopsida</taxon>
        <taxon>Asparagales</taxon>
        <taxon>Orchidaceae</taxon>
        <taxon>Vanilloideae</taxon>
        <taxon>Vanilleae</taxon>
        <taxon>Vanilla</taxon>
    </lineage>
</organism>
<name>A0A835V5N7_VANPL</name>
<dbReference type="Proteomes" id="UP000636800">
    <property type="component" value="Chromosome 3"/>
</dbReference>
<dbReference type="EMBL" id="JADCNM010000003">
    <property type="protein sequence ID" value="KAG0490107.1"/>
    <property type="molecule type" value="Genomic_DNA"/>
</dbReference>
<evidence type="ECO:0000313" key="3">
    <source>
        <dbReference type="Proteomes" id="UP000636800"/>
    </source>
</evidence>
<reference evidence="3 4" key="1">
    <citation type="journal article" date="2020" name="Nat. Food">
        <title>A phased Vanilla planifolia genome enables genetic improvement of flavour and production.</title>
        <authorList>
            <person name="Hasing T."/>
            <person name="Tang H."/>
            <person name="Brym M."/>
            <person name="Khazi F."/>
            <person name="Huang T."/>
            <person name="Chambers A.H."/>
        </authorList>
    </citation>
    <scope>NUCLEOTIDE SEQUENCE [LARGE SCALE GENOMIC DNA]</scope>
    <source>
        <tissue evidence="1">Leaf</tissue>
    </source>
</reference>
<protein>
    <submittedName>
        <fullName evidence="1">Uncharacterized protein</fullName>
    </submittedName>
</protein>
<evidence type="ECO:0000313" key="2">
    <source>
        <dbReference type="EMBL" id="KAG0490107.1"/>
    </source>
</evidence>
<proteinExistence type="predicted"/>
<dbReference type="AlphaFoldDB" id="A0A835V5N7"/>
<sequence length="126" mass="13542">MVHGQSYSSPSVIAANVVYILRLSNAKSNTENWGPTRNFALAHVTRIRIERDSRSVIQKGISFSNSNPISNQVASTSCVPEFCVNLTPGSVAALASFMPNPYQSCLAYNSIDSGKLDPSLAFSGIM</sequence>
<keyword evidence="3" id="KW-1185">Reference proteome</keyword>
<dbReference type="Proteomes" id="UP000639772">
    <property type="component" value="Chromosome 3"/>
</dbReference>
<comment type="caution">
    <text evidence="1">The sequence shown here is derived from an EMBL/GenBank/DDBJ whole genome shotgun (WGS) entry which is preliminary data.</text>
</comment>
<accession>A0A835V5N7</accession>